<dbReference type="InterPro" id="IPR028978">
    <property type="entry name" value="Chorismate_lyase_/UTRA_dom_sf"/>
</dbReference>
<dbReference type="SUPFAM" id="SSF64288">
    <property type="entry name" value="Chorismate lyase-like"/>
    <property type="match status" value="1"/>
</dbReference>
<evidence type="ECO:0000256" key="2">
    <source>
        <dbReference type="ARBA" id="ARBA00023125"/>
    </source>
</evidence>
<dbReference type="InterPro" id="IPR036388">
    <property type="entry name" value="WH-like_DNA-bd_sf"/>
</dbReference>
<keyword evidence="1" id="KW-0805">Transcription regulation</keyword>
<keyword evidence="6" id="KW-1185">Reference proteome</keyword>
<dbReference type="InterPro" id="IPR036390">
    <property type="entry name" value="WH_DNA-bd_sf"/>
</dbReference>
<evidence type="ECO:0000256" key="1">
    <source>
        <dbReference type="ARBA" id="ARBA00023015"/>
    </source>
</evidence>
<dbReference type="RefSeq" id="WP_113156850.1">
    <property type="nucleotide sequence ID" value="NZ_CP177240.1"/>
</dbReference>
<evidence type="ECO:0000259" key="4">
    <source>
        <dbReference type="PROSITE" id="PS50949"/>
    </source>
</evidence>
<keyword evidence="3" id="KW-0804">Transcription</keyword>
<dbReference type="Pfam" id="PF00392">
    <property type="entry name" value="GntR"/>
    <property type="match status" value="1"/>
</dbReference>
<dbReference type="InterPro" id="IPR050679">
    <property type="entry name" value="Bact_HTH_transcr_reg"/>
</dbReference>
<dbReference type="InterPro" id="IPR000524">
    <property type="entry name" value="Tscrpt_reg_HTH_GntR"/>
</dbReference>
<sequence length="241" mass="26685">MNAPLPRHAQLTQTLRDRITSGALKLGERLPPEVDLAADYNVSRTTLRRAMAELESEGLVERRRRLGTIVVSNQPQKSLRMATSGFPELLSLTKSSRLQVLKTRHVADGESPFLGKHQSSTGFWLEITAERFLGQSEKPVSWLVMFVDGAFAGIDPVLDRVGGSVFELIEGLFDLQITRLRQSVTALACPSQAAASIGLEAGMPVIALDAELYAEDGRLVEITHAIYDPNRFRLRTDVWMD</sequence>
<name>A0ABU4AMK7_9HYPH</name>
<dbReference type="CDD" id="cd07377">
    <property type="entry name" value="WHTH_GntR"/>
    <property type="match status" value="1"/>
</dbReference>
<protein>
    <submittedName>
        <fullName evidence="5">GntR family transcriptional regulator</fullName>
    </submittedName>
</protein>
<dbReference type="Pfam" id="PF07702">
    <property type="entry name" value="UTRA"/>
    <property type="match status" value="1"/>
</dbReference>
<keyword evidence="2" id="KW-0238">DNA-binding</keyword>
<reference evidence="5 6" key="1">
    <citation type="submission" date="2023-10" db="EMBL/GenBank/DDBJ databases">
        <authorList>
            <person name="Venkata Ramana C."/>
            <person name="Sasikala C."/>
            <person name="Dhurka M."/>
        </authorList>
    </citation>
    <scope>NUCLEOTIDE SEQUENCE [LARGE SCALE GENOMIC DNA]</scope>
    <source>
        <strain evidence="5 6">KCTC 32151</strain>
    </source>
</reference>
<dbReference type="EMBL" id="JAWLIP010000006">
    <property type="protein sequence ID" value="MDV6227460.1"/>
    <property type="molecule type" value="Genomic_DNA"/>
</dbReference>
<dbReference type="SMART" id="SM00866">
    <property type="entry name" value="UTRA"/>
    <property type="match status" value="1"/>
</dbReference>
<evidence type="ECO:0000313" key="6">
    <source>
        <dbReference type="Proteomes" id="UP001185659"/>
    </source>
</evidence>
<feature type="domain" description="HTH gntR-type" evidence="4">
    <location>
        <begin position="5"/>
        <end position="73"/>
    </location>
</feature>
<proteinExistence type="predicted"/>
<dbReference type="SMART" id="SM00345">
    <property type="entry name" value="HTH_GNTR"/>
    <property type="match status" value="1"/>
</dbReference>
<gene>
    <name evidence="5" type="ORF">R2G56_14265</name>
</gene>
<accession>A0ABU4AMK7</accession>
<evidence type="ECO:0000256" key="3">
    <source>
        <dbReference type="ARBA" id="ARBA00023163"/>
    </source>
</evidence>
<dbReference type="SUPFAM" id="SSF46785">
    <property type="entry name" value="Winged helix' DNA-binding domain"/>
    <property type="match status" value="1"/>
</dbReference>
<dbReference type="PANTHER" id="PTHR44846:SF17">
    <property type="entry name" value="GNTR-FAMILY TRANSCRIPTIONAL REGULATOR"/>
    <property type="match status" value="1"/>
</dbReference>
<organism evidence="5 6">
    <name type="scientific">Nitratireductor aquimarinus</name>
    <dbReference type="NCBI Taxonomy" id="889300"/>
    <lineage>
        <taxon>Bacteria</taxon>
        <taxon>Pseudomonadati</taxon>
        <taxon>Pseudomonadota</taxon>
        <taxon>Alphaproteobacteria</taxon>
        <taxon>Hyphomicrobiales</taxon>
        <taxon>Phyllobacteriaceae</taxon>
        <taxon>Nitratireductor</taxon>
    </lineage>
</organism>
<dbReference type="PROSITE" id="PS50949">
    <property type="entry name" value="HTH_GNTR"/>
    <property type="match status" value="1"/>
</dbReference>
<dbReference type="Gene3D" id="1.10.10.10">
    <property type="entry name" value="Winged helix-like DNA-binding domain superfamily/Winged helix DNA-binding domain"/>
    <property type="match status" value="1"/>
</dbReference>
<dbReference type="InterPro" id="IPR011663">
    <property type="entry name" value="UTRA"/>
</dbReference>
<dbReference type="PRINTS" id="PR00035">
    <property type="entry name" value="HTHGNTR"/>
</dbReference>
<dbReference type="Proteomes" id="UP001185659">
    <property type="component" value="Unassembled WGS sequence"/>
</dbReference>
<evidence type="ECO:0000313" key="5">
    <source>
        <dbReference type="EMBL" id="MDV6227460.1"/>
    </source>
</evidence>
<comment type="caution">
    <text evidence="5">The sequence shown here is derived from an EMBL/GenBank/DDBJ whole genome shotgun (WGS) entry which is preliminary data.</text>
</comment>
<dbReference type="PANTHER" id="PTHR44846">
    <property type="entry name" value="MANNOSYL-D-GLYCERATE TRANSPORT/METABOLISM SYSTEM REPRESSOR MNGR-RELATED"/>
    <property type="match status" value="1"/>
</dbReference>
<dbReference type="GeneID" id="99682122"/>
<dbReference type="Gene3D" id="3.40.1410.10">
    <property type="entry name" value="Chorismate lyase-like"/>
    <property type="match status" value="1"/>
</dbReference>